<dbReference type="Gramene" id="KXG28115">
    <property type="protein sequence ID" value="KXG28115"/>
    <property type="gene ID" value="SORBI_3005G086900"/>
</dbReference>
<reference evidence="2" key="2">
    <citation type="journal article" date="2018" name="Plant J.">
        <title>The Sorghum bicolor reference genome: improved assembly, gene annotations, a transcriptome atlas, and signatures of genome organization.</title>
        <authorList>
            <person name="McCormick R.F."/>
            <person name="Truong S.K."/>
            <person name="Sreedasyam A."/>
            <person name="Jenkins J."/>
            <person name="Shu S."/>
            <person name="Sims D."/>
            <person name="Kennedy M."/>
            <person name="Amirebrahimi M."/>
            <person name="Weers B.D."/>
            <person name="McKinley B."/>
            <person name="Mattison A."/>
            <person name="Morishige D.T."/>
            <person name="Grimwood J."/>
            <person name="Schmutz J."/>
            <person name="Mullet J.E."/>
        </authorList>
    </citation>
    <scope>NUCLEOTIDE SEQUENCE [LARGE SCALE GENOMIC DNA]</scope>
    <source>
        <strain evidence="2">cv. BTx623</strain>
    </source>
</reference>
<evidence type="ECO:0000313" key="2">
    <source>
        <dbReference type="Proteomes" id="UP000000768"/>
    </source>
</evidence>
<keyword evidence="2" id="KW-1185">Reference proteome</keyword>
<gene>
    <name evidence="1" type="ORF">SORBI_3005G086900</name>
</gene>
<dbReference type="EMBL" id="CM000764">
    <property type="protein sequence ID" value="KXG28115.1"/>
    <property type="molecule type" value="Genomic_DNA"/>
</dbReference>
<organism evidence="1 2">
    <name type="scientific">Sorghum bicolor</name>
    <name type="common">Sorghum</name>
    <name type="synonym">Sorghum vulgare</name>
    <dbReference type="NCBI Taxonomy" id="4558"/>
    <lineage>
        <taxon>Eukaryota</taxon>
        <taxon>Viridiplantae</taxon>
        <taxon>Streptophyta</taxon>
        <taxon>Embryophyta</taxon>
        <taxon>Tracheophyta</taxon>
        <taxon>Spermatophyta</taxon>
        <taxon>Magnoliopsida</taxon>
        <taxon>Liliopsida</taxon>
        <taxon>Poales</taxon>
        <taxon>Poaceae</taxon>
        <taxon>PACMAD clade</taxon>
        <taxon>Panicoideae</taxon>
        <taxon>Andropogonodae</taxon>
        <taxon>Andropogoneae</taxon>
        <taxon>Sorghinae</taxon>
        <taxon>Sorghum</taxon>
    </lineage>
</organism>
<accession>A0A1B6PR21</accession>
<evidence type="ECO:0000313" key="1">
    <source>
        <dbReference type="EMBL" id="KXG28115.1"/>
    </source>
</evidence>
<dbReference type="ExpressionAtlas" id="A0A1B6PR21">
    <property type="expression patterns" value="baseline and differential"/>
</dbReference>
<reference evidence="1 2" key="1">
    <citation type="journal article" date="2009" name="Nature">
        <title>The Sorghum bicolor genome and the diversification of grasses.</title>
        <authorList>
            <person name="Paterson A.H."/>
            <person name="Bowers J.E."/>
            <person name="Bruggmann R."/>
            <person name="Dubchak I."/>
            <person name="Grimwood J."/>
            <person name="Gundlach H."/>
            <person name="Haberer G."/>
            <person name="Hellsten U."/>
            <person name="Mitros T."/>
            <person name="Poliakov A."/>
            <person name="Schmutz J."/>
            <person name="Spannagl M."/>
            <person name="Tang H."/>
            <person name="Wang X."/>
            <person name="Wicker T."/>
            <person name="Bharti A.K."/>
            <person name="Chapman J."/>
            <person name="Feltus F.A."/>
            <person name="Gowik U."/>
            <person name="Grigoriev I.V."/>
            <person name="Lyons E."/>
            <person name="Maher C.A."/>
            <person name="Martis M."/>
            <person name="Narechania A."/>
            <person name="Otillar R.P."/>
            <person name="Penning B.W."/>
            <person name="Salamov A.A."/>
            <person name="Wang Y."/>
            <person name="Zhang L."/>
            <person name="Carpita N.C."/>
            <person name="Freeling M."/>
            <person name="Gingle A.R."/>
            <person name="Hash C.T."/>
            <person name="Keller B."/>
            <person name="Klein P."/>
            <person name="Kresovich S."/>
            <person name="McCann M.C."/>
            <person name="Ming R."/>
            <person name="Peterson D.G."/>
            <person name="Mehboob-ur-Rahman"/>
            <person name="Ware D."/>
            <person name="Westhoff P."/>
            <person name="Mayer K.F."/>
            <person name="Messing J."/>
            <person name="Rokhsar D.S."/>
        </authorList>
    </citation>
    <scope>NUCLEOTIDE SEQUENCE [LARGE SCALE GENOMIC DNA]</scope>
    <source>
        <strain evidence="2">cv. BTx623</strain>
    </source>
</reference>
<sequence>MGIPLRPANIGRYSPSHLATSRPRLDIFLRPLLSSDAARSSLPLLQRCPSVLASPSPSPCTPAAPPSLQVLGLRTDASSSLHPVHLLVHLFIRRSSIRPCQLHHCSVTGWPHPKIQYELWVTYDWRRKMQMQCVKSL</sequence>
<dbReference type="AlphaFoldDB" id="A0A1B6PR21"/>
<proteinExistence type="predicted"/>
<name>A0A1B6PR21_SORBI</name>
<dbReference type="InParanoid" id="A0A1B6PR21"/>
<dbReference type="Proteomes" id="UP000000768">
    <property type="component" value="Chromosome 5"/>
</dbReference>
<protein>
    <submittedName>
        <fullName evidence="1">Uncharacterized protein</fullName>
    </submittedName>
</protein>